<comment type="subunit">
    <text evidence="6">Heterotetramer; composed of 2 small (MOCS2A) and 2 large (MOCS2B) subunits.</text>
</comment>
<evidence type="ECO:0000313" key="7">
    <source>
        <dbReference type="EMBL" id="KOX71042.1"/>
    </source>
</evidence>
<dbReference type="OrthoDB" id="5531344at2759"/>
<dbReference type="Gene3D" id="3.10.20.30">
    <property type="match status" value="1"/>
</dbReference>
<sequence>MDDSVTKVQVKVLFFAKARELTGRKECYITVPQKLSYTDLLVKVINQFNLESIRDILILAVNEEFVSLDRVLIFSEKDEIAVIPPLSGGLSHFKYESVTQQLRNI</sequence>
<dbReference type="InterPro" id="IPR044672">
    <property type="entry name" value="MOCS2A"/>
</dbReference>
<dbReference type="HAMAP" id="MF_03051">
    <property type="entry name" value="MOCS2A"/>
    <property type="match status" value="1"/>
</dbReference>
<dbReference type="AlphaFoldDB" id="A0A0N0BDW5"/>
<evidence type="ECO:0000256" key="4">
    <source>
        <dbReference type="ARBA" id="ARBA00022741"/>
    </source>
</evidence>
<dbReference type="Proteomes" id="UP000053105">
    <property type="component" value="Unassembled WGS sequence"/>
</dbReference>
<dbReference type="InterPro" id="IPR012675">
    <property type="entry name" value="Beta-grasp_dom_sf"/>
</dbReference>
<keyword evidence="8" id="KW-1185">Reference proteome</keyword>
<proteinExistence type="inferred from homology"/>
<dbReference type="UniPathway" id="UPA00344"/>
<keyword evidence="3 6" id="KW-0597">Phosphoprotein</keyword>
<dbReference type="GO" id="GO:0006777">
    <property type="term" value="P:Mo-molybdopterin cofactor biosynthetic process"/>
    <property type="evidence" value="ECO:0007669"/>
    <property type="project" value="UniProtKB-UniRule"/>
</dbReference>
<dbReference type="FunFam" id="3.10.20.30:FF:000010">
    <property type="entry name" value="Molybdopterin synthase sulfur carrier subunit"/>
    <property type="match status" value="1"/>
</dbReference>
<dbReference type="STRING" id="166423.A0A0N0BDW5"/>
<dbReference type="SUPFAM" id="SSF54285">
    <property type="entry name" value="MoaD/ThiS"/>
    <property type="match status" value="1"/>
</dbReference>
<dbReference type="InterPro" id="IPR003749">
    <property type="entry name" value="ThiS/MoaD-like"/>
</dbReference>
<evidence type="ECO:0000256" key="1">
    <source>
        <dbReference type="ARBA" id="ARBA00005046"/>
    </source>
</evidence>
<accession>A0A0N0BDW5</accession>
<feature type="modified residue" description="Glycyl adenylate; alternate" evidence="6">
    <location>
        <position position="89"/>
    </location>
</feature>
<comment type="similarity">
    <text evidence="6">Belongs to the MoaD family. MOCS2A subfamily.</text>
</comment>
<reference evidence="7 8" key="1">
    <citation type="submission" date="2015-07" db="EMBL/GenBank/DDBJ databases">
        <title>The genome of Melipona quadrifasciata.</title>
        <authorList>
            <person name="Pan H."/>
            <person name="Kapheim K."/>
        </authorList>
    </citation>
    <scope>NUCLEOTIDE SEQUENCE [LARGE SCALE GENOMIC DNA]</scope>
    <source>
        <strain evidence="7">0111107301</strain>
        <tissue evidence="7">Whole body</tissue>
    </source>
</reference>
<keyword evidence="4 6" id="KW-0547">Nucleotide-binding</keyword>
<dbReference type="CDD" id="cd00754">
    <property type="entry name" value="Ubl_MoaD"/>
    <property type="match status" value="1"/>
</dbReference>
<dbReference type="InterPro" id="IPR028887">
    <property type="entry name" value="MOCS2A_euk"/>
</dbReference>
<keyword evidence="5 6" id="KW-0501">Molybdenum cofactor biosynthesis</keyword>
<evidence type="ECO:0000313" key="8">
    <source>
        <dbReference type="Proteomes" id="UP000053105"/>
    </source>
</evidence>
<keyword evidence="2 6" id="KW-0963">Cytoplasm</keyword>
<dbReference type="InterPro" id="IPR016155">
    <property type="entry name" value="Mopterin_synth/thiamin_S_b"/>
</dbReference>
<comment type="function">
    <text evidence="6">Acts as a sulfur carrier required for molybdopterin biosynthesis. Component of the molybdopterin synthase complex that catalyzes the conversion of precursor Z into molybdopterin by mediating the incorporation of 2 sulfur atoms into precursor Z to generate a dithiolene group. In the complex, serves as sulfur donor by being thiocarboxylated (-COSH) at its C-terminus by MOCS3. After interaction with MOCS2B, the sulfur is then transferred to precursor Z to form molybdopterin.</text>
</comment>
<dbReference type="GO" id="GO:0000166">
    <property type="term" value="F:nucleotide binding"/>
    <property type="evidence" value="ECO:0007669"/>
    <property type="project" value="UniProtKB-KW"/>
</dbReference>
<organism evidence="7 8">
    <name type="scientific">Melipona quadrifasciata</name>
    <dbReference type="NCBI Taxonomy" id="166423"/>
    <lineage>
        <taxon>Eukaryota</taxon>
        <taxon>Metazoa</taxon>
        <taxon>Ecdysozoa</taxon>
        <taxon>Arthropoda</taxon>
        <taxon>Hexapoda</taxon>
        <taxon>Insecta</taxon>
        <taxon>Pterygota</taxon>
        <taxon>Neoptera</taxon>
        <taxon>Endopterygota</taxon>
        <taxon>Hymenoptera</taxon>
        <taxon>Apocrita</taxon>
        <taxon>Aculeata</taxon>
        <taxon>Apoidea</taxon>
        <taxon>Anthophila</taxon>
        <taxon>Apidae</taxon>
        <taxon>Melipona</taxon>
    </lineage>
</organism>
<evidence type="ECO:0000256" key="5">
    <source>
        <dbReference type="ARBA" id="ARBA00023150"/>
    </source>
</evidence>
<gene>
    <name evidence="6" type="primary">Mocs2</name>
    <name evidence="7" type="ORF">WN51_03583</name>
</gene>
<dbReference type="GO" id="GO:0030366">
    <property type="term" value="F:molybdopterin synthase activity"/>
    <property type="evidence" value="ECO:0007669"/>
    <property type="project" value="UniProtKB-UniRule"/>
</dbReference>
<comment type="miscellaneous">
    <text evidence="6">This protein is produced by a bicistronic gene which also produces the large subunit (MOCS2B).</text>
</comment>
<dbReference type="EMBL" id="KQ435848">
    <property type="protein sequence ID" value="KOX71042.1"/>
    <property type="molecule type" value="Genomic_DNA"/>
</dbReference>
<dbReference type="PANTHER" id="PTHR33359">
    <property type="entry name" value="MOLYBDOPTERIN SYNTHASE SULFUR CARRIER SUBUNIT"/>
    <property type="match status" value="1"/>
</dbReference>
<dbReference type="GO" id="GO:1990133">
    <property type="term" value="C:molybdopterin adenylyltransferase complex"/>
    <property type="evidence" value="ECO:0007669"/>
    <property type="project" value="TreeGrafter"/>
</dbReference>
<dbReference type="NCBIfam" id="TIGR01682">
    <property type="entry name" value="moaD"/>
    <property type="match status" value="1"/>
</dbReference>
<evidence type="ECO:0000256" key="3">
    <source>
        <dbReference type="ARBA" id="ARBA00022553"/>
    </source>
</evidence>
<protein>
    <recommendedName>
        <fullName evidence="6">Molybdopterin synthase sulfur carrier subunit</fullName>
    </recommendedName>
    <alternativeName>
        <fullName evidence="6">Molybdenum cofactor synthesis protein 2 small subunit</fullName>
    </alternativeName>
    <alternativeName>
        <fullName evidence="6">Molybdenum cofactor synthesis protein 2A</fullName>
        <shortName evidence="6">MOCS2A</shortName>
    </alternativeName>
    <alternativeName>
        <fullName evidence="6">Sulfur carrier protein MOCS2A</fullName>
    </alternativeName>
</protein>
<dbReference type="Pfam" id="PF02597">
    <property type="entry name" value="ThiS"/>
    <property type="match status" value="1"/>
</dbReference>
<evidence type="ECO:0000256" key="2">
    <source>
        <dbReference type="ARBA" id="ARBA00022490"/>
    </source>
</evidence>
<name>A0A0N0BDW5_9HYME</name>
<feature type="modified residue" description="1-thioglycine; alternate" evidence="6">
    <location>
        <position position="89"/>
    </location>
</feature>
<comment type="subcellular location">
    <subcellularLocation>
        <location evidence="6">Cytoplasm</location>
    </subcellularLocation>
</comment>
<dbReference type="PANTHER" id="PTHR33359:SF1">
    <property type="entry name" value="MOLYBDOPTERIN SYNTHASE SULFUR CARRIER SUBUNIT"/>
    <property type="match status" value="1"/>
</dbReference>
<evidence type="ECO:0000256" key="6">
    <source>
        <dbReference type="HAMAP-Rule" id="MF_03051"/>
    </source>
</evidence>
<comment type="pathway">
    <text evidence="1 6">Cofactor biosynthesis; molybdopterin biosynthesis.</text>
</comment>
<comment type="PTM">
    <text evidence="6">C-terminal thiocarboxylation occurs in 2 steps, it is first acyl-adenylated (-COAMP) via the hesA/moeB/thiF part of MOCS3, then thiocarboxylated (-COSH) via the rhodanese domain of MOCS3.</text>
</comment>
<dbReference type="GO" id="GO:1990140">
    <property type="term" value="C:molybdopterin synthase complex"/>
    <property type="evidence" value="ECO:0007669"/>
    <property type="project" value="UniProtKB-UniRule"/>
</dbReference>